<evidence type="ECO:0000256" key="1">
    <source>
        <dbReference type="ARBA" id="ARBA00004123"/>
    </source>
</evidence>
<comment type="caution">
    <text evidence="7">The sequence shown here is derived from an EMBL/GenBank/DDBJ whole genome shotgun (WGS) entry which is preliminary data.</text>
</comment>
<evidence type="ECO:0000256" key="5">
    <source>
        <dbReference type="SAM" id="MobiDB-lite"/>
    </source>
</evidence>
<reference evidence="7" key="1">
    <citation type="submission" date="2015-10" db="EMBL/GenBank/DDBJ databases">
        <authorList>
            <person name="Martinez-Garcia P.J."/>
            <person name="Crepeau M.W."/>
            <person name="Puiu D."/>
            <person name="Gonzalez-Ibeas D."/>
            <person name="Whalen J."/>
            <person name="Stevens K."/>
            <person name="Paul R."/>
            <person name="Butterfield T."/>
            <person name="Britton M."/>
            <person name="Reagan R."/>
            <person name="Chakraborty S."/>
            <person name="Walawage S.L."/>
            <person name="Vasquez-Gross H.A."/>
            <person name="Cardeno C."/>
            <person name="Famula R."/>
            <person name="Pratt K."/>
            <person name="Kuruganti S."/>
            <person name="Aradhya M.K."/>
            <person name="Leslie C.A."/>
            <person name="Dandekar A.M."/>
            <person name="Salzberg S.L."/>
            <person name="Wegrzyn J.L."/>
            <person name="Langley C.H."/>
            <person name="Neale D.B."/>
        </authorList>
    </citation>
    <scope>NUCLEOTIDE SEQUENCE</scope>
    <source>
        <tissue evidence="7">Leaves</tissue>
    </source>
</reference>
<dbReference type="PANTHER" id="PTHR11467:SF109">
    <property type="entry name" value="H15 DOMAIN-CONTAINING PROTEIN"/>
    <property type="match status" value="1"/>
</dbReference>
<evidence type="ECO:0000313" key="7">
    <source>
        <dbReference type="EMBL" id="KAF5457898.1"/>
    </source>
</evidence>
<dbReference type="Proteomes" id="UP000619265">
    <property type="component" value="Unassembled WGS sequence"/>
</dbReference>
<proteinExistence type="predicted"/>
<evidence type="ECO:0000313" key="8">
    <source>
        <dbReference type="Proteomes" id="UP000619265"/>
    </source>
</evidence>
<feature type="region of interest" description="Disordered" evidence="5">
    <location>
        <begin position="765"/>
        <end position="827"/>
    </location>
</feature>
<dbReference type="SUPFAM" id="SSF46785">
    <property type="entry name" value="Winged helix' DNA-binding domain"/>
    <property type="match status" value="1"/>
</dbReference>
<feature type="compositionally biased region" description="Basic residues" evidence="5">
    <location>
        <begin position="782"/>
        <end position="791"/>
    </location>
</feature>
<comment type="subcellular location">
    <subcellularLocation>
        <location evidence="1">Nucleus</location>
    </subcellularLocation>
</comment>
<dbReference type="SMART" id="SM00384">
    <property type="entry name" value="AT_hook"/>
    <property type="match status" value="3"/>
</dbReference>
<name>A0A833WND8_JUGRE</name>
<protein>
    <recommendedName>
        <fullName evidence="6">H15 domain-containing protein</fullName>
    </recommendedName>
</protein>
<dbReference type="GO" id="GO:0003677">
    <property type="term" value="F:DNA binding"/>
    <property type="evidence" value="ECO:0007669"/>
    <property type="project" value="UniProtKB-KW"/>
</dbReference>
<feature type="region of interest" description="Disordered" evidence="5">
    <location>
        <begin position="309"/>
        <end position="334"/>
    </location>
</feature>
<accession>A0A833WND8</accession>
<dbReference type="PRINTS" id="PR00929">
    <property type="entry name" value="ATHOOK"/>
</dbReference>
<evidence type="ECO:0000259" key="6">
    <source>
        <dbReference type="PROSITE" id="PS51504"/>
    </source>
</evidence>
<feature type="region of interest" description="Disordered" evidence="5">
    <location>
        <begin position="502"/>
        <end position="524"/>
    </location>
</feature>
<evidence type="ECO:0000256" key="4">
    <source>
        <dbReference type="SAM" id="Coils"/>
    </source>
</evidence>
<dbReference type="PROSITE" id="PS51504">
    <property type="entry name" value="H15"/>
    <property type="match status" value="1"/>
</dbReference>
<dbReference type="GO" id="GO:0000786">
    <property type="term" value="C:nucleosome"/>
    <property type="evidence" value="ECO:0007669"/>
    <property type="project" value="InterPro"/>
</dbReference>
<dbReference type="Gramene" id="Jr10_09610_p1">
    <property type="protein sequence ID" value="cds.Jr10_09610_p1"/>
    <property type="gene ID" value="Jr10_09610"/>
</dbReference>
<feature type="region of interest" description="Disordered" evidence="5">
    <location>
        <begin position="578"/>
        <end position="604"/>
    </location>
</feature>
<dbReference type="GO" id="GO:0006334">
    <property type="term" value="P:nucleosome assembly"/>
    <property type="evidence" value="ECO:0007669"/>
    <property type="project" value="InterPro"/>
</dbReference>
<organism evidence="7 8">
    <name type="scientific">Juglans regia</name>
    <name type="common">English walnut</name>
    <dbReference type="NCBI Taxonomy" id="51240"/>
    <lineage>
        <taxon>Eukaryota</taxon>
        <taxon>Viridiplantae</taxon>
        <taxon>Streptophyta</taxon>
        <taxon>Embryophyta</taxon>
        <taxon>Tracheophyta</taxon>
        <taxon>Spermatophyta</taxon>
        <taxon>Magnoliopsida</taxon>
        <taxon>eudicotyledons</taxon>
        <taxon>Gunneridae</taxon>
        <taxon>Pentapetalae</taxon>
        <taxon>rosids</taxon>
        <taxon>fabids</taxon>
        <taxon>Fagales</taxon>
        <taxon>Juglandaceae</taxon>
        <taxon>Juglans</taxon>
    </lineage>
</organism>
<keyword evidence="4" id="KW-0175">Coiled coil</keyword>
<feature type="compositionally biased region" description="Basic and acidic residues" evidence="5">
    <location>
        <begin position="309"/>
        <end position="321"/>
    </location>
</feature>
<dbReference type="GO" id="GO:0005634">
    <property type="term" value="C:nucleus"/>
    <property type="evidence" value="ECO:0007669"/>
    <property type="project" value="UniProtKB-SubCell"/>
</dbReference>
<dbReference type="InterPro" id="IPR005818">
    <property type="entry name" value="Histone_H1/H5_H15"/>
</dbReference>
<dbReference type="InterPro" id="IPR036388">
    <property type="entry name" value="WH-like_DNA-bd_sf"/>
</dbReference>
<dbReference type="AlphaFoldDB" id="A0A833WND8"/>
<evidence type="ECO:0000256" key="3">
    <source>
        <dbReference type="ARBA" id="ARBA00023242"/>
    </source>
</evidence>
<gene>
    <name evidence="7" type="ORF">F2P56_021972</name>
</gene>
<feature type="coiled-coil region" evidence="4">
    <location>
        <begin position="373"/>
        <end position="400"/>
    </location>
</feature>
<feature type="region of interest" description="Disordered" evidence="5">
    <location>
        <begin position="1"/>
        <end position="21"/>
    </location>
</feature>
<feature type="compositionally biased region" description="Polar residues" evidence="5">
    <location>
        <begin position="630"/>
        <end position="647"/>
    </location>
</feature>
<dbReference type="InterPro" id="IPR036390">
    <property type="entry name" value="WH_DNA-bd_sf"/>
</dbReference>
<feature type="domain" description="H15" evidence="6">
    <location>
        <begin position="71"/>
        <end position="141"/>
    </location>
</feature>
<feature type="compositionally biased region" description="Basic residues" evidence="5">
    <location>
        <begin position="702"/>
        <end position="712"/>
    </location>
</feature>
<dbReference type="Gene3D" id="1.10.10.10">
    <property type="entry name" value="Winged helix-like DNA-binding domain superfamily/Winged helix DNA-binding domain"/>
    <property type="match status" value="1"/>
</dbReference>
<keyword evidence="2" id="KW-0238">DNA-binding</keyword>
<dbReference type="InterPro" id="IPR017956">
    <property type="entry name" value="AT_hook_DNA-bd_motif"/>
</dbReference>
<dbReference type="Pfam" id="PF00538">
    <property type="entry name" value="Linker_histone"/>
    <property type="match status" value="1"/>
</dbReference>
<dbReference type="SMART" id="SM00526">
    <property type="entry name" value="H15"/>
    <property type="match status" value="1"/>
</dbReference>
<keyword evidence="3" id="KW-0539">Nucleus</keyword>
<evidence type="ECO:0000256" key="2">
    <source>
        <dbReference type="ARBA" id="ARBA00023125"/>
    </source>
</evidence>
<feature type="region of interest" description="Disordered" evidence="5">
    <location>
        <begin position="691"/>
        <end position="720"/>
    </location>
</feature>
<feature type="compositionally biased region" description="Basic and acidic residues" evidence="5">
    <location>
        <begin position="504"/>
        <end position="514"/>
    </location>
</feature>
<sequence length="827" mass="94518">MTSMQNAENKQAKAGAETDGGPYHRLKLNKIIDAAMRKYRSLYTYNTLRPDLRKHIEQCVCEKLSDLHTPDHPTYALMIWRAIEGLNEEEGSTEEAISKFIKEDVKDLPWAHASFLRHHLNKLSESGEIVKTSENCYMLPTGNKNSLKRKRWQLNGAEGQVKPIEEQKPAEERSEPVPHANYIEKQIQLQEEQILVIEKLIELQWQKNEAIEKQNKLQTEGRSEMVGLSNLNLSKEPENGEAVVRSQSSYFAGWRLENEGSSLLSKDKFIELLKRTKKIEEHLMDIINSSSVSQVSKHDTLKPVMEEQEKENLMKPDHKQQVEFSNQRRPPRHEVETLQEKSIKKKMQVKKFCGQQEVPECQTKPTRTSSDVLTNSRRLKNELQQELQDSERVLEFCLKATETENVEQEASISRTSLNVASGQLGMKLLDFPEDHSELCSHPMPLELLPIMNSLDVLSDSLELGYVEQLELPYSGGPLLLKSSRLEPSGQKEQQLKATLRGKGKAHDYQLEHGQQEQQPTQGQDAYQTELAVDNAIIKSLPSQHHYRLQQLVHKDQASPLKLKAKETAIGDLLSSHDMHRHEQQPQEEGQGWQRPHRQNDGEDQTAMPLFPLAHRNRCKQQQLEYLDQGRQLSHQSQGASQPEQAVNDTVRDSLPSKNWHNQQQQLERKGQARPPKFKPNLQVALGGLLLSDDQHHHGPQLPKHRSRGRPPKSKGDIDPTTTAMVALPTVLQNQNDHQIAERQGQTELPTTMSKADADLQVSIPLGNQKHNELQQQQPDRRGRGRPPKRKQVLATTMEEASVPSQLQERLKPRGRGRPPKRRLEQKS</sequence>
<feature type="compositionally biased region" description="Polar residues" evidence="5">
    <location>
        <begin position="655"/>
        <end position="665"/>
    </location>
</feature>
<dbReference type="PANTHER" id="PTHR11467">
    <property type="entry name" value="HISTONE H1"/>
    <property type="match status" value="1"/>
</dbReference>
<feature type="region of interest" description="Disordered" evidence="5">
    <location>
        <begin position="630"/>
        <end position="679"/>
    </location>
</feature>
<reference evidence="7" key="2">
    <citation type="submission" date="2020-03" db="EMBL/GenBank/DDBJ databases">
        <title>Walnut 2.0.</title>
        <authorList>
            <person name="Marrano A."/>
            <person name="Britton M."/>
            <person name="Zimin A.V."/>
            <person name="Zaini P.A."/>
            <person name="Workman R."/>
            <person name="Puiu D."/>
            <person name="Bianco L."/>
            <person name="Allen B.J."/>
            <person name="Troggio M."/>
            <person name="Leslie C.A."/>
            <person name="Timp W."/>
            <person name="Dendekar A."/>
            <person name="Salzberg S.L."/>
            <person name="Neale D.B."/>
        </authorList>
    </citation>
    <scope>NUCLEOTIDE SEQUENCE</scope>
    <source>
        <tissue evidence="7">Leaves</tissue>
    </source>
</reference>
<dbReference type="EMBL" id="LIHL02000010">
    <property type="protein sequence ID" value="KAF5457898.1"/>
    <property type="molecule type" value="Genomic_DNA"/>
</dbReference>